<name>A0A6G6J894_PSENT</name>
<reference evidence="2 3" key="1">
    <citation type="submission" date="2020-02" db="EMBL/GenBank/DDBJ databases">
        <title>Integrative conjugative elements (ICEs) and plasmids drive adaptation of Pseudomonas nitroreducens strain HBP1 to wastewater environment.</title>
        <authorList>
            <person name="Sentchilo V."/>
            <person name="Carraro N."/>
            <person name="Bertelli C."/>
            <person name="van der Meer J.R."/>
        </authorList>
    </citation>
    <scope>NUCLEOTIDE SEQUENCE [LARGE SCALE GENOMIC DNA]</scope>
    <source>
        <strain evidence="2 3">HBP1</strain>
        <plasmid evidence="3">ppnihbp1_1</plasmid>
    </source>
</reference>
<dbReference type="Pfam" id="PF12705">
    <property type="entry name" value="PDDEXK_1"/>
    <property type="match status" value="1"/>
</dbReference>
<gene>
    <name evidence="2" type="ORF">G5B91_33590</name>
</gene>
<geneLocation type="plasmid" evidence="3">
    <name>ppnihbp1_1</name>
</geneLocation>
<dbReference type="InterPro" id="IPR038726">
    <property type="entry name" value="PDDEXK_AddAB-type"/>
</dbReference>
<dbReference type="InterPro" id="IPR011604">
    <property type="entry name" value="PDDEXK-like_dom_sf"/>
</dbReference>
<dbReference type="Gene3D" id="3.90.320.10">
    <property type="match status" value="1"/>
</dbReference>
<evidence type="ECO:0000259" key="1">
    <source>
        <dbReference type="Pfam" id="PF12705"/>
    </source>
</evidence>
<protein>
    <submittedName>
        <fullName evidence="2">PD-(D/E)XK nuclease family protein</fullName>
    </submittedName>
</protein>
<dbReference type="Proteomes" id="UP000501063">
    <property type="component" value="Plasmid pPniHBP1_1"/>
</dbReference>
<dbReference type="KEGG" id="pnt:G5B91_33590"/>
<organism evidence="2 3">
    <name type="scientific">Pseudomonas nitroreducens</name>
    <dbReference type="NCBI Taxonomy" id="46680"/>
    <lineage>
        <taxon>Bacteria</taxon>
        <taxon>Pseudomonadati</taxon>
        <taxon>Pseudomonadota</taxon>
        <taxon>Gammaproteobacteria</taxon>
        <taxon>Pseudomonadales</taxon>
        <taxon>Pseudomonadaceae</taxon>
        <taxon>Pseudomonas</taxon>
    </lineage>
</organism>
<dbReference type="EMBL" id="CP049142">
    <property type="protein sequence ID" value="QIE91290.1"/>
    <property type="molecule type" value="Genomic_DNA"/>
</dbReference>
<sequence>MTSFVNPHYIFNPVPESEEITLSPTQIMKAMVCTRLLGYYRARVTPQATPLNLLFGTALHWVIEGFIKGYISDDEMANSFMSKFDESSSGKLISMAKSKSRETAEVIGKQLASGFPAYFRNLGLKPLIIEGEFRMKIADRVFIKLVIDFVGECTRPIFDPSGKMLADVGDVVILDWKTAAQPEGKMFARYSLQLTYYWLAVKLACAQLGIKEPKLCGFASGRKPNISKPDSEQVVNAIWHPVTWVKRTAADIEEALDFARVVAKRLRAGEFFRAPHMAYDSPCESQSKRCDMADVCLEGCLSGYSVKNGLTLADLI</sequence>
<dbReference type="AlphaFoldDB" id="A0A6G6J894"/>
<dbReference type="SUPFAM" id="SSF52980">
    <property type="entry name" value="Restriction endonuclease-like"/>
    <property type="match status" value="1"/>
</dbReference>
<evidence type="ECO:0000313" key="3">
    <source>
        <dbReference type="Proteomes" id="UP000501063"/>
    </source>
</evidence>
<accession>A0A6G6J894</accession>
<evidence type="ECO:0000313" key="2">
    <source>
        <dbReference type="EMBL" id="QIE91290.1"/>
    </source>
</evidence>
<dbReference type="RefSeq" id="WP_017519800.1">
    <property type="nucleotide sequence ID" value="NZ_CP049142.1"/>
</dbReference>
<feature type="domain" description="PD-(D/E)XK endonuclease-like" evidence="1">
    <location>
        <begin position="21"/>
        <end position="296"/>
    </location>
</feature>
<dbReference type="InterPro" id="IPR011335">
    <property type="entry name" value="Restrct_endonuc-II-like"/>
</dbReference>
<proteinExistence type="predicted"/>
<keyword evidence="2" id="KW-0614">Plasmid</keyword>